<dbReference type="GO" id="GO:0051607">
    <property type="term" value="P:defense response to virus"/>
    <property type="evidence" value="ECO:0007669"/>
    <property type="project" value="UniProtKB-KW"/>
</dbReference>
<feature type="domain" description="CRISPR type III-associated protein" evidence="2">
    <location>
        <begin position="45"/>
        <end position="247"/>
    </location>
</feature>
<feature type="domain" description="CRISPR type III-associated protein" evidence="2">
    <location>
        <begin position="322"/>
        <end position="502"/>
    </location>
</feature>
<reference evidence="3 4" key="1">
    <citation type="submission" date="2018-08" db="EMBL/GenBank/DDBJ databases">
        <title>A genome reference for cultivated species of the human gut microbiota.</title>
        <authorList>
            <person name="Zou Y."/>
            <person name="Xue W."/>
            <person name="Luo G."/>
        </authorList>
    </citation>
    <scope>NUCLEOTIDE SEQUENCE [LARGE SCALE GENOMIC DNA]</scope>
    <source>
        <strain evidence="3 4">AF06-19</strain>
    </source>
</reference>
<comment type="caution">
    <text evidence="3">The sequence shown here is derived from an EMBL/GenBank/DDBJ whole genome shotgun (WGS) entry which is preliminary data.</text>
</comment>
<proteinExistence type="predicted"/>
<protein>
    <recommendedName>
        <fullName evidence="2">CRISPR type III-associated protein domain-containing protein</fullName>
    </recommendedName>
</protein>
<dbReference type="RefSeq" id="WP_118326959.1">
    <property type="nucleotide sequence ID" value="NZ_QSAZ01000010.1"/>
</dbReference>
<dbReference type="Proteomes" id="UP000283683">
    <property type="component" value="Unassembled WGS sequence"/>
</dbReference>
<dbReference type="AlphaFoldDB" id="A0A413DJX2"/>
<accession>A0A413DJX2</accession>
<organism evidence="3 4">
    <name type="scientific">Agathobacter rectalis</name>
    <dbReference type="NCBI Taxonomy" id="39491"/>
    <lineage>
        <taxon>Bacteria</taxon>
        <taxon>Bacillati</taxon>
        <taxon>Bacillota</taxon>
        <taxon>Clostridia</taxon>
        <taxon>Lachnospirales</taxon>
        <taxon>Lachnospiraceae</taxon>
        <taxon>Agathobacter</taxon>
    </lineage>
</organism>
<dbReference type="Pfam" id="PF03787">
    <property type="entry name" value="RAMPs"/>
    <property type="match status" value="2"/>
</dbReference>
<sequence length="696" mass="80292">MAEKKRFVNPYNFIPFEGNINDKRISRETAYAKKSELLSGWLVVELTTRTPLIIPDGAHPKYWDIEKKEYINGEDEVKCRKNDIHKEYDFFRSPDGIPTIPGSELRGMLRSVYEIVTNSCVPFLLDEKPISRRVPVYGALCHHGLLAYENDHWVLYKATIVKKEAANGIYVNEKDDCVYVNGKKLPYKNGEYVEDLGWVQYNIPVNKSEYSIRFLKKGNEIVKKWEIRDNEPYRALLSALNRDGAGSGRNSNKIPNKNLCDALEKAKSGDKNLVPVYYMSVTRIKENGDDEVLVYLSNSSIGRIAQKIKWKDIMGDYVPCSSTDELCPACLLFGTTNGKGLKGRVQVTDATPDNVGKLTYEKHTLDILSTPRTSAFEFYLRKPTDNATFWNFDFYGEMKKYTLANGKEINRIEYYDLPEATPRGRKMYWHSKISKDNNKKRNLNNTVEAVNGKFRFKIYFDEITREQLDTLLWTITLGDNNLNSSLQHKLGHAKPLGYGSVKLQVVEQVIRYLSYNKQNERLEVTLNKITKENINIPSRLDTKSLAEKSILKMANVRSVPNNIPVMYPRGEDNKNRQNIYSWFANNRKNSASVKILPKPTDTDISLNINYYDEQNGCNDNNSMESSNRIDGIVRIKDEKYIIVDKGKNEYKIPNNQKFNPDLKNKQLKEGIRVSFKPYIYPDNKMAVNECRIEEEQ</sequence>
<evidence type="ECO:0000256" key="1">
    <source>
        <dbReference type="ARBA" id="ARBA00023118"/>
    </source>
</evidence>
<name>A0A413DJX2_9FIRM</name>
<dbReference type="EMBL" id="QSAZ01000010">
    <property type="protein sequence ID" value="RGW86430.1"/>
    <property type="molecule type" value="Genomic_DNA"/>
</dbReference>
<dbReference type="CDD" id="cd09726">
    <property type="entry name" value="RAMP_I_III"/>
    <property type="match status" value="1"/>
</dbReference>
<evidence type="ECO:0000313" key="3">
    <source>
        <dbReference type="EMBL" id="RGW86430.1"/>
    </source>
</evidence>
<gene>
    <name evidence="3" type="ORF">DWV45_10685</name>
</gene>
<evidence type="ECO:0000313" key="4">
    <source>
        <dbReference type="Proteomes" id="UP000283683"/>
    </source>
</evidence>
<evidence type="ECO:0000259" key="2">
    <source>
        <dbReference type="Pfam" id="PF03787"/>
    </source>
</evidence>
<keyword evidence="1" id="KW-0051">Antiviral defense</keyword>
<dbReference type="InterPro" id="IPR005537">
    <property type="entry name" value="RAMP_III_fam"/>
</dbReference>